<name>A0A6M2CJM7_RHIMP</name>
<reference evidence="1" key="1">
    <citation type="submission" date="2019-09" db="EMBL/GenBank/DDBJ databases">
        <title>Organ-specific transcriptomic study of the physiology of the cattle tick, Rhipicephalus microplus.</title>
        <authorList>
            <person name="Tirloni L."/>
            <person name="Braz G."/>
            <person name="Gandara A.C.P."/>
            <person name="Sabadin G.A."/>
            <person name="da Silva R.M."/>
            <person name="Guizzo M.G."/>
            <person name="Machado J.A."/>
            <person name="Costa E.P."/>
            <person name="Gomes H.F."/>
            <person name="Moraes J."/>
            <person name="Mota M.B.S."/>
            <person name="Mesquita R.D."/>
            <person name="Alvarenga P.H."/>
            <person name="Alves F."/>
            <person name="Seixas A."/>
            <person name="da Fonseca R.N."/>
            <person name="Fogaca A."/>
            <person name="Logullo C."/>
            <person name="Tanaka A."/>
            <person name="Daffre S."/>
            <person name="Termignoni C."/>
            <person name="Vaz I.S.Jr."/>
            <person name="Oliveira P.L."/>
            <person name="Ribeiro J.M."/>
        </authorList>
    </citation>
    <scope>NUCLEOTIDE SEQUENCE</scope>
    <source>
        <strain evidence="1">Porto Alegre</strain>
    </source>
</reference>
<evidence type="ECO:0000313" key="1">
    <source>
        <dbReference type="EMBL" id="NOV33716.1"/>
    </source>
</evidence>
<dbReference type="Pfam" id="PF14960">
    <property type="entry name" value="ATP_synth_reg"/>
    <property type="match status" value="1"/>
</dbReference>
<dbReference type="OrthoDB" id="9435504at2759"/>
<dbReference type="AlphaFoldDB" id="A0A6M2CJM7"/>
<organism evidence="1">
    <name type="scientific">Rhipicephalus microplus</name>
    <name type="common">Cattle tick</name>
    <name type="synonym">Boophilus microplus</name>
    <dbReference type="NCBI Taxonomy" id="6941"/>
    <lineage>
        <taxon>Eukaryota</taxon>
        <taxon>Metazoa</taxon>
        <taxon>Ecdysozoa</taxon>
        <taxon>Arthropoda</taxon>
        <taxon>Chelicerata</taxon>
        <taxon>Arachnida</taxon>
        <taxon>Acari</taxon>
        <taxon>Parasitiformes</taxon>
        <taxon>Ixodida</taxon>
        <taxon>Ixodoidea</taxon>
        <taxon>Ixodidae</taxon>
        <taxon>Rhipicephalinae</taxon>
        <taxon>Rhipicephalus</taxon>
        <taxon>Boophilus</taxon>
    </lineage>
</organism>
<dbReference type="InterPro" id="IPR009125">
    <property type="entry name" value="ATPMK"/>
</dbReference>
<protein>
    <submittedName>
        <fullName evidence="1">Putative conserved secreted protein</fullName>
    </submittedName>
</protein>
<sequence>MLSSIAEVFFHLTRCCILVLLDSGFVMAGAHESQFQGFSKYFNTVTKTGRANIAKSTYLVLGTVGFLFWAKKKASGGSAK</sequence>
<dbReference type="EMBL" id="GHWJ01000979">
    <property type="protein sequence ID" value="NOV33716.1"/>
    <property type="molecule type" value="Transcribed_RNA"/>
</dbReference>
<accession>A0A6M2CJM7</accession>
<dbReference type="VEuPathDB" id="VectorBase:LOC119179457"/>
<proteinExistence type="predicted"/>